<evidence type="ECO:0000256" key="7">
    <source>
        <dbReference type="ARBA" id="ARBA00023163"/>
    </source>
</evidence>
<evidence type="ECO:0000256" key="8">
    <source>
        <dbReference type="PROSITE-ProRule" id="PRU00169"/>
    </source>
</evidence>
<dbReference type="CDD" id="cd17536">
    <property type="entry name" value="REC_YesN-like"/>
    <property type="match status" value="1"/>
</dbReference>
<dbReference type="STRING" id="1174501.SAMN05216192_101305"/>
<dbReference type="SMART" id="SM00448">
    <property type="entry name" value="REC"/>
    <property type="match status" value="1"/>
</dbReference>
<dbReference type="RefSeq" id="WP_090711472.1">
    <property type="nucleotide sequence ID" value="NZ_CBCSKY010000007.1"/>
</dbReference>
<evidence type="ECO:0000259" key="9">
    <source>
        <dbReference type="PROSITE" id="PS01124"/>
    </source>
</evidence>
<dbReference type="Gene3D" id="1.10.10.60">
    <property type="entry name" value="Homeodomain-like"/>
    <property type="match status" value="2"/>
</dbReference>
<evidence type="ECO:0000256" key="1">
    <source>
        <dbReference type="ARBA" id="ARBA00004496"/>
    </source>
</evidence>
<evidence type="ECO:0000313" key="11">
    <source>
        <dbReference type="EMBL" id="SDH84072.1"/>
    </source>
</evidence>
<comment type="subcellular location">
    <subcellularLocation>
        <location evidence="1">Cytoplasm</location>
    </subcellularLocation>
</comment>
<accession>A0A1G8FPF7</accession>
<dbReference type="SMART" id="SM00342">
    <property type="entry name" value="HTH_ARAC"/>
    <property type="match status" value="1"/>
</dbReference>
<keyword evidence="6" id="KW-0238">DNA-binding</keyword>
<keyword evidence="2" id="KW-0963">Cytoplasm</keyword>
<sequence>MWKIAIIDDERQVLKGMKSAIPWDELGAEWAGEAMNGEDGLEVIRRTLPDIVITDLYMPVMSGLDMMERLRKEGFQGKIIILSGYSDFEHARQALRFQVTDYVSKPISLPTLKSILGKVIQELEAEEEKRIRQWELEFKMTLYEPFVEKEWVRSAAVGTLDSAYRDSMRLPPAYQYWQERRHVTVGIELIRDERAKCLSVSDWNLFRFAVSNIACEVTRRMFPDLEYTELHSTRALLIIHPGAEQQEQLEYRLDELGIRLTDSIGSYLKLVTRIGIGGVKNCWTRLSDSTEEAFRAMDQTDLRSASGHEVYRYRESSGSGAPVKVALFPVKFSYKLAAAMKASQETEAHDLVLDYITEMKKQEGISQGYVQMLGSELWGIIAYSLYESGFVLDDLFTNDLIAKEISGLVVPDQLASWLMDKISKICSSRQWKGSSKHRQVVDFMTSYIHEHYAEELTLAELSDKVFISRNHLSIIFKNITGETFNNYLTRVRIEKARELLMERNMLVYEVAERVGYRNIPYFSTLFKKITGMNPTELIKN</sequence>
<dbReference type="SUPFAM" id="SSF46689">
    <property type="entry name" value="Homeodomain-like"/>
    <property type="match status" value="2"/>
</dbReference>
<dbReference type="InterPro" id="IPR018060">
    <property type="entry name" value="HTH_AraC"/>
</dbReference>
<dbReference type="OrthoDB" id="342399at2"/>
<dbReference type="Gene3D" id="3.40.50.2300">
    <property type="match status" value="1"/>
</dbReference>
<dbReference type="GO" id="GO:0000160">
    <property type="term" value="P:phosphorelay signal transduction system"/>
    <property type="evidence" value="ECO:0007669"/>
    <property type="project" value="UniProtKB-KW"/>
</dbReference>
<evidence type="ECO:0000256" key="4">
    <source>
        <dbReference type="ARBA" id="ARBA00023012"/>
    </source>
</evidence>
<dbReference type="GO" id="GO:0043565">
    <property type="term" value="F:sequence-specific DNA binding"/>
    <property type="evidence" value="ECO:0007669"/>
    <property type="project" value="InterPro"/>
</dbReference>
<dbReference type="PANTHER" id="PTHR42713:SF3">
    <property type="entry name" value="TRANSCRIPTIONAL REGULATORY PROTEIN HPTR"/>
    <property type="match status" value="1"/>
</dbReference>
<feature type="domain" description="HTH araC/xylS-type" evidence="9">
    <location>
        <begin position="442"/>
        <end position="540"/>
    </location>
</feature>
<evidence type="ECO:0000256" key="3">
    <source>
        <dbReference type="ARBA" id="ARBA00022553"/>
    </source>
</evidence>
<dbReference type="GO" id="GO:0005737">
    <property type="term" value="C:cytoplasm"/>
    <property type="evidence" value="ECO:0007669"/>
    <property type="project" value="UniProtKB-SubCell"/>
</dbReference>
<keyword evidence="12" id="KW-1185">Reference proteome</keyword>
<evidence type="ECO:0000256" key="2">
    <source>
        <dbReference type="ARBA" id="ARBA00022490"/>
    </source>
</evidence>
<dbReference type="SUPFAM" id="SSF52172">
    <property type="entry name" value="CheY-like"/>
    <property type="match status" value="1"/>
</dbReference>
<evidence type="ECO:0000259" key="10">
    <source>
        <dbReference type="PROSITE" id="PS50110"/>
    </source>
</evidence>
<dbReference type="AlphaFoldDB" id="A0A1G8FPF7"/>
<feature type="domain" description="Response regulatory" evidence="10">
    <location>
        <begin position="3"/>
        <end position="120"/>
    </location>
</feature>
<keyword evidence="5" id="KW-0805">Transcription regulation</keyword>
<organism evidence="11 12">
    <name type="scientific">Paenibacillus typhae</name>
    <dbReference type="NCBI Taxonomy" id="1174501"/>
    <lineage>
        <taxon>Bacteria</taxon>
        <taxon>Bacillati</taxon>
        <taxon>Bacillota</taxon>
        <taxon>Bacilli</taxon>
        <taxon>Bacillales</taxon>
        <taxon>Paenibacillaceae</taxon>
        <taxon>Paenibacillus</taxon>
    </lineage>
</organism>
<dbReference type="InterPro" id="IPR001789">
    <property type="entry name" value="Sig_transdc_resp-reg_receiver"/>
</dbReference>
<name>A0A1G8FPF7_9BACL</name>
<dbReference type="GO" id="GO:0003700">
    <property type="term" value="F:DNA-binding transcription factor activity"/>
    <property type="evidence" value="ECO:0007669"/>
    <property type="project" value="InterPro"/>
</dbReference>
<dbReference type="Pfam" id="PF12833">
    <property type="entry name" value="HTH_18"/>
    <property type="match status" value="1"/>
</dbReference>
<dbReference type="PROSITE" id="PS50110">
    <property type="entry name" value="RESPONSE_REGULATORY"/>
    <property type="match status" value="1"/>
</dbReference>
<gene>
    <name evidence="11" type="ORF">SAMN05216192_101305</name>
</gene>
<proteinExistence type="predicted"/>
<evidence type="ECO:0000313" key="12">
    <source>
        <dbReference type="Proteomes" id="UP000199050"/>
    </source>
</evidence>
<feature type="modified residue" description="4-aspartylphosphate" evidence="8">
    <location>
        <position position="55"/>
    </location>
</feature>
<protein>
    <submittedName>
        <fullName evidence="11">Two-component system, response regulator YesN</fullName>
    </submittedName>
</protein>
<dbReference type="InterPro" id="IPR009057">
    <property type="entry name" value="Homeodomain-like_sf"/>
</dbReference>
<evidence type="ECO:0000256" key="5">
    <source>
        <dbReference type="ARBA" id="ARBA00023015"/>
    </source>
</evidence>
<dbReference type="EMBL" id="FNDX01000001">
    <property type="protein sequence ID" value="SDH84072.1"/>
    <property type="molecule type" value="Genomic_DNA"/>
</dbReference>
<dbReference type="InterPro" id="IPR011006">
    <property type="entry name" value="CheY-like_superfamily"/>
</dbReference>
<dbReference type="InterPro" id="IPR051552">
    <property type="entry name" value="HptR"/>
</dbReference>
<dbReference type="Pfam" id="PF00072">
    <property type="entry name" value="Response_reg"/>
    <property type="match status" value="1"/>
</dbReference>
<keyword evidence="7" id="KW-0804">Transcription</keyword>
<keyword evidence="3 8" id="KW-0597">Phosphoprotein</keyword>
<dbReference type="Proteomes" id="UP000199050">
    <property type="component" value="Unassembled WGS sequence"/>
</dbReference>
<dbReference type="InterPro" id="IPR018062">
    <property type="entry name" value="HTH_AraC-typ_CS"/>
</dbReference>
<dbReference type="PROSITE" id="PS00041">
    <property type="entry name" value="HTH_ARAC_FAMILY_1"/>
    <property type="match status" value="1"/>
</dbReference>
<dbReference type="PANTHER" id="PTHR42713">
    <property type="entry name" value="HISTIDINE KINASE-RELATED"/>
    <property type="match status" value="1"/>
</dbReference>
<evidence type="ECO:0000256" key="6">
    <source>
        <dbReference type="ARBA" id="ARBA00023125"/>
    </source>
</evidence>
<dbReference type="PROSITE" id="PS01124">
    <property type="entry name" value="HTH_ARAC_FAMILY_2"/>
    <property type="match status" value="1"/>
</dbReference>
<keyword evidence="4" id="KW-0902">Two-component regulatory system</keyword>
<reference evidence="12" key="1">
    <citation type="submission" date="2016-10" db="EMBL/GenBank/DDBJ databases">
        <authorList>
            <person name="Varghese N."/>
            <person name="Submissions S."/>
        </authorList>
    </citation>
    <scope>NUCLEOTIDE SEQUENCE [LARGE SCALE GENOMIC DNA]</scope>
    <source>
        <strain evidence="12">CGMCC 1.11012</strain>
    </source>
</reference>